<keyword evidence="2" id="KW-1185">Reference proteome</keyword>
<proteinExistence type="predicted"/>
<reference evidence="1" key="1">
    <citation type="submission" date="2022-07" db="EMBL/GenBank/DDBJ databases">
        <authorList>
            <person name="Trinca V."/>
            <person name="Uliana J.V.C."/>
            <person name="Torres T.T."/>
            <person name="Ward R.J."/>
            <person name="Monesi N."/>
        </authorList>
    </citation>
    <scope>NUCLEOTIDE SEQUENCE</scope>
    <source>
        <strain evidence="1">HSMRA1968</strain>
        <tissue evidence="1">Whole embryos</tissue>
    </source>
</reference>
<dbReference type="AlphaFoldDB" id="A0A9Q0MXQ1"/>
<evidence type="ECO:0000313" key="2">
    <source>
        <dbReference type="Proteomes" id="UP001151699"/>
    </source>
</evidence>
<dbReference type="EMBL" id="WJQU01000003">
    <property type="protein sequence ID" value="KAJ6638990.1"/>
    <property type="molecule type" value="Genomic_DNA"/>
</dbReference>
<dbReference type="Proteomes" id="UP001151699">
    <property type="component" value="Chromosome X"/>
</dbReference>
<organism evidence="1 2">
    <name type="scientific">Pseudolycoriella hygida</name>
    <dbReference type="NCBI Taxonomy" id="35572"/>
    <lineage>
        <taxon>Eukaryota</taxon>
        <taxon>Metazoa</taxon>
        <taxon>Ecdysozoa</taxon>
        <taxon>Arthropoda</taxon>
        <taxon>Hexapoda</taxon>
        <taxon>Insecta</taxon>
        <taxon>Pterygota</taxon>
        <taxon>Neoptera</taxon>
        <taxon>Endopterygota</taxon>
        <taxon>Diptera</taxon>
        <taxon>Nematocera</taxon>
        <taxon>Sciaroidea</taxon>
        <taxon>Sciaridae</taxon>
        <taxon>Pseudolycoriella</taxon>
    </lineage>
</organism>
<comment type="caution">
    <text evidence="1">The sequence shown here is derived from an EMBL/GenBank/DDBJ whole genome shotgun (WGS) entry which is preliminary data.</text>
</comment>
<evidence type="ECO:0000313" key="1">
    <source>
        <dbReference type="EMBL" id="KAJ6638990.1"/>
    </source>
</evidence>
<accession>A0A9Q0MXQ1</accession>
<name>A0A9Q0MXQ1_9DIPT</name>
<protein>
    <submittedName>
        <fullName evidence="1">Uncharacterized protein</fullName>
    </submittedName>
</protein>
<sequence length="79" mass="9154">MFLPPSLNKKQYDRLLCDGCHLFWIDPDMERVISENNFYITIPVTLFVSKVASQKAYVYNALKQKLSDVDKVRNIQGVS</sequence>
<gene>
    <name evidence="1" type="ORF">Bhyg_11729</name>
</gene>